<dbReference type="PANTHER" id="PTHR43185">
    <property type="entry name" value="FERROUS IRON TRANSPORT PROTEIN B"/>
    <property type="match status" value="1"/>
</dbReference>
<feature type="transmembrane region" description="Helical" evidence="1">
    <location>
        <begin position="103"/>
        <end position="124"/>
    </location>
</feature>
<feature type="transmembrane region" description="Helical" evidence="1">
    <location>
        <begin position="252"/>
        <end position="275"/>
    </location>
</feature>
<accession>A0A7V5LZZ2</accession>
<sequence length="472" mass="52289">MRFEPDIEKAIEAIARRTHLPRWQVVLALEGVEEFKRKIPPNIFIETVRKVEKDRNEKIEAIMLKARFGQAGSIISKVQKVHHHHPTWLERLGDVTVKPLTGIPFALLILCGIFYLFVTLAGWITDKVMTPFFEGPYDKLIRTFVERFFPEGLIHDILLGTSGAGYLESLGLLTTGVFVPIGIVLPAVLIFYIILTLLEDAGYLPRLAVLVDSIFHKIGLHGYSVIPVILALGCNVPGAIASRILETKRQRFMILTLIGISIPCTAQTAVILSIIGPFGVGWVILVYGILLCVFVGAGSLLNKMVPGETPEIAIEIPPYRLPRLSNLAMKTGLRLRHFILDAVPWVFVGILIVNILYTLALFDTLSRVLSPFLRGLLGLPQEAIYPLLIGFLRKDVATGLIAPLLKEGLMDLHQAVTVVVMLAIYFPCVATFVIFLKELGIKDALKSVLFMIAVSLGVGGLLNILFRMTRSF</sequence>
<feature type="domain" description="FeoB cytosolic helical" evidence="4">
    <location>
        <begin position="5"/>
        <end position="79"/>
    </location>
</feature>
<dbReference type="InterPro" id="IPR011640">
    <property type="entry name" value="Fe2_transport_prot_B_C"/>
</dbReference>
<feature type="transmembrane region" description="Helical" evidence="1">
    <location>
        <begin position="448"/>
        <end position="466"/>
    </location>
</feature>
<name>A0A7V5LZZ2_UNCAE</name>
<dbReference type="AlphaFoldDB" id="A0A7V5LZZ2"/>
<feature type="transmembrane region" description="Helical" evidence="1">
    <location>
        <begin position="281"/>
        <end position="301"/>
    </location>
</feature>
<dbReference type="InterPro" id="IPR050860">
    <property type="entry name" value="FeoB_GTPase"/>
</dbReference>
<feature type="domain" description="Ferrous iron transport protein B C-terminal" evidence="2">
    <location>
        <begin position="284"/>
        <end position="333"/>
    </location>
</feature>
<dbReference type="GO" id="GO:0015093">
    <property type="term" value="F:ferrous iron transmembrane transporter activity"/>
    <property type="evidence" value="ECO:0007669"/>
    <property type="project" value="InterPro"/>
</dbReference>
<protein>
    <submittedName>
        <fullName evidence="5">Ferrous iron transporter B</fullName>
    </submittedName>
</protein>
<feature type="transmembrane region" description="Helical" evidence="1">
    <location>
        <begin position="338"/>
        <end position="360"/>
    </location>
</feature>
<feature type="domain" description="Nucleoside transporter/FeoB GTPase Gate" evidence="3">
    <location>
        <begin position="340"/>
        <end position="442"/>
    </location>
</feature>
<dbReference type="InterPro" id="IPR041069">
    <property type="entry name" value="FeoB_Cyto"/>
</dbReference>
<keyword evidence="1" id="KW-0812">Transmembrane</keyword>
<gene>
    <name evidence="5" type="ORF">ENL39_03200</name>
</gene>
<dbReference type="Pfam" id="PF07664">
    <property type="entry name" value="FeoB_C"/>
    <property type="match status" value="1"/>
</dbReference>
<dbReference type="InterPro" id="IPR011642">
    <property type="entry name" value="Gate_dom"/>
</dbReference>
<evidence type="ECO:0000259" key="4">
    <source>
        <dbReference type="Pfam" id="PF17910"/>
    </source>
</evidence>
<dbReference type="Proteomes" id="UP000886070">
    <property type="component" value="Unassembled WGS sequence"/>
</dbReference>
<comment type="caution">
    <text evidence="5">The sequence shown here is derived from an EMBL/GenBank/DDBJ whole genome shotgun (WGS) entry which is preliminary data.</text>
</comment>
<dbReference type="Pfam" id="PF07670">
    <property type="entry name" value="Gate"/>
    <property type="match status" value="2"/>
</dbReference>
<reference evidence="5" key="1">
    <citation type="journal article" date="2020" name="mSystems">
        <title>Genome- and Community-Level Interaction Insights into Carbon Utilization and Element Cycling Functions of Hydrothermarchaeota in Hydrothermal Sediment.</title>
        <authorList>
            <person name="Zhou Z."/>
            <person name="Liu Y."/>
            <person name="Xu W."/>
            <person name="Pan J."/>
            <person name="Luo Z.H."/>
            <person name="Li M."/>
        </authorList>
    </citation>
    <scope>NUCLEOTIDE SEQUENCE [LARGE SCALE GENOMIC DNA]</scope>
    <source>
        <strain evidence="5">HyVt-92</strain>
    </source>
</reference>
<feature type="transmembrane region" description="Helical" evidence="1">
    <location>
        <begin position="372"/>
        <end position="392"/>
    </location>
</feature>
<dbReference type="Pfam" id="PF17910">
    <property type="entry name" value="FeoB_Cyto"/>
    <property type="match status" value="1"/>
</dbReference>
<keyword evidence="1" id="KW-0472">Membrane</keyword>
<feature type="domain" description="Nucleoside transporter/FeoB GTPase Gate" evidence="3">
    <location>
        <begin position="184"/>
        <end position="278"/>
    </location>
</feature>
<feature type="transmembrane region" description="Helical" evidence="1">
    <location>
        <begin position="177"/>
        <end position="198"/>
    </location>
</feature>
<evidence type="ECO:0000259" key="2">
    <source>
        <dbReference type="Pfam" id="PF07664"/>
    </source>
</evidence>
<feature type="transmembrane region" description="Helical" evidence="1">
    <location>
        <begin position="218"/>
        <end position="240"/>
    </location>
</feature>
<evidence type="ECO:0000259" key="3">
    <source>
        <dbReference type="Pfam" id="PF07670"/>
    </source>
</evidence>
<dbReference type="EMBL" id="DRTT01000092">
    <property type="protein sequence ID" value="HHF98477.1"/>
    <property type="molecule type" value="Genomic_DNA"/>
</dbReference>
<dbReference type="GO" id="GO:0005886">
    <property type="term" value="C:plasma membrane"/>
    <property type="evidence" value="ECO:0007669"/>
    <property type="project" value="TreeGrafter"/>
</dbReference>
<organism evidence="5">
    <name type="scientific">Aerophobetes bacterium</name>
    <dbReference type="NCBI Taxonomy" id="2030807"/>
    <lineage>
        <taxon>Bacteria</taxon>
        <taxon>Candidatus Aerophobota</taxon>
    </lineage>
</organism>
<evidence type="ECO:0000256" key="1">
    <source>
        <dbReference type="SAM" id="Phobius"/>
    </source>
</evidence>
<feature type="transmembrane region" description="Helical" evidence="1">
    <location>
        <begin position="412"/>
        <end position="436"/>
    </location>
</feature>
<dbReference type="PANTHER" id="PTHR43185:SF1">
    <property type="entry name" value="FE(2+) TRANSPORTER FEOB"/>
    <property type="match status" value="1"/>
</dbReference>
<evidence type="ECO:0000313" key="5">
    <source>
        <dbReference type="EMBL" id="HHF98477.1"/>
    </source>
</evidence>
<proteinExistence type="predicted"/>
<keyword evidence="1" id="KW-1133">Transmembrane helix</keyword>